<accession>A0ABX2B212</accession>
<reference evidence="1 2" key="1">
    <citation type="submission" date="2020-05" db="EMBL/GenBank/DDBJ databases">
        <title>Distinct polysaccharide utilization as determinants for interspecies competition between intestinal Prevotella spp.</title>
        <authorList>
            <person name="Galvez E.J.C."/>
            <person name="Iljazovic A."/>
            <person name="Strowig T."/>
        </authorList>
    </citation>
    <scope>NUCLEOTIDE SEQUENCE [LARGE SCALE GENOMIC DNA]</scope>
    <source>
        <strain evidence="1 2">PCHR</strain>
    </source>
</reference>
<organism evidence="1 2">
    <name type="scientific">Xylanibacter caecicola</name>
    <dbReference type="NCBI Taxonomy" id="2736294"/>
    <lineage>
        <taxon>Bacteria</taxon>
        <taxon>Pseudomonadati</taxon>
        <taxon>Bacteroidota</taxon>
        <taxon>Bacteroidia</taxon>
        <taxon>Bacteroidales</taxon>
        <taxon>Prevotellaceae</taxon>
        <taxon>Xylanibacter</taxon>
    </lineage>
</organism>
<keyword evidence="2" id="KW-1185">Reference proteome</keyword>
<evidence type="ECO:0008006" key="3">
    <source>
        <dbReference type="Google" id="ProtNLM"/>
    </source>
</evidence>
<name>A0ABX2B212_9BACT</name>
<gene>
    <name evidence="1" type="ORF">HPS54_01760</name>
</gene>
<comment type="caution">
    <text evidence="1">The sequence shown here is derived from an EMBL/GenBank/DDBJ whole genome shotgun (WGS) entry which is preliminary data.</text>
</comment>
<sequence>MRNIRTYILLPVVIFLLSVSLLNSFAGTQGRHTARRYTDTVTACLPAHKSPTGIIISGRGDSVRALEPFCGVPGGCMHYADAVNRYDETFGDSIRIYCMVIPTAVEYYCPDTARTWTRDELPVINGIYEHLSQRVRAVDVYTALGNHVAENIYARTDHHWLPLGAYYAAEEFARIAGVPFRTLGNYDSHVIRNFVGTMYRFSKDISVKHAPEEFIYYTPRDVEYTTTSIAYTLDRSRRRVVSETAPVEKPFFRTYADGSSAAYCTFMGGDTNLTVVRTSTRNGRRLLVLKDSFGNALPGYLFHSFEEIHVVDCRYFTKNIKDYIGANGITDILFANNIGHACSLRTSNSYNHYLTKDTD</sequence>
<evidence type="ECO:0000313" key="2">
    <source>
        <dbReference type="Proteomes" id="UP000820977"/>
    </source>
</evidence>
<dbReference type="EMBL" id="JABKKJ010000002">
    <property type="protein sequence ID" value="NPE24255.1"/>
    <property type="molecule type" value="Genomic_DNA"/>
</dbReference>
<dbReference type="RefSeq" id="WP_172343756.1">
    <property type="nucleotide sequence ID" value="NZ_CASYYZ010000115.1"/>
</dbReference>
<dbReference type="InterPro" id="IPR025945">
    <property type="entry name" value="DHHW"/>
</dbReference>
<proteinExistence type="predicted"/>
<evidence type="ECO:0000313" key="1">
    <source>
        <dbReference type="EMBL" id="NPE24255.1"/>
    </source>
</evidence>
<dbReference type="Pfam" id="PF14286">
    <property type="entry name" value="DHHW"/>
    <property type="match status" value="1"/>
</dbReference>
<protein>
    <recommendedName>
        <fullName evidence="3">DHHW protein</fullName>
    </recommendedName>
</protein>
<dbReference type="Proteomes" id="UP000820977">
    <property type="component" value="Unassembled WGS sequence"/>
</dbReference>